<protein>
    <submittedName>
        <fullName evidence="1">Uncharacterized protein</fullName>
    </submittedName>
</protein>
<accession>A0ABQ7M3X1</accession>
<organism evidence="1 2">
    <name type="scientific">Brassica rapa subsp. trilocularis</name>
    <dbReference type="NCBI Taxonomy" id="1813537"/>
    <lineage>
        <taxon>Eukaryota</taxon>
        <taxon>Viridiplantae</taxon>
        <taxon>Streptophyta</taxon>
        <taxon>Embryophyta</taxon>
        <taxon>Tracheophyta</taxon>
        <taxon>Spermatophyta</taxon>
        <taxon>Magnoliopsida</taxon>
        <taxon>eudicotyledons</taxon>
        <taxon>Gunneridae</taxon>
        <taxon>Pentapetalae</taxon>
        <taxon>rosids</taxon>
        <taxon>malvids</taxon>
        <taxon>Brassicales</taxon>
        <taxon>Brassicaceae</taxon>
        <taxon>Brassiceae</taxon>
        <taxon>Brassica</taxon>
    </lineage>
</organism>
<dbReference type="Proteomes" id="UP000823674">
    <property type="component" value="Chromosome A06"/>
</dbReference>
<evidence type="ECO:0000313" key="1">
    <source>
        <dbReference type="EMBL" id="KAG5393511.1"/>
    </source>
</evidence>
<sequence>FAHPTVPIRITKQCTGSTRVRPEWSFGWNHDQKNKLTVPELVFPDHLDILRTIVEPDLAWVVKYPKTDMHSHPANHPQLILVVSQHTTFFLWWLVLDRGYIKSHSASLDDHFNPSQFQKCHLPSRSYQTPS</sequence>
<feature type="non-terminal residue" evidence="1">
    <location>
        <position position="1"/>
    </location>
</feature>
<gene>
    <name evidence="1" type="primary">A06p027640.1_BraROA</name>
    <name evidence="1" type="ORF">IGI04_023474</name>
</gene>
<name>A0ABQ7M3X1_BRACM</name>
<comment type="caution">
    <text evidence="1">The sequence shown here is derived from an EMBL/GenBank/DDBJ whole genome shotgun (WGS) entry which is preliminary data.</text>
</comment>
<reference evidence="1 2" key="1">
    <citation type="submission" date="2021-03" db="EMBL/GenBank/DDBJ databases">
        <authorList>
            <person name="King G.J."/>
            <person name="Bancroft I."/>
            <person name="Baten A."/>
            <person name="Bloomfield J."/>
            <person name="Borpatragohain P."/>
            <person name="He Z."/>
            <person name="Irish N."/>
            <person name="Irwin J."/>
            <person name="Liu K."/>
            <person name="Mauleon R.P."/>
            <person name="Moore J."/>
            <person name="Morris R."/>
            <person name="Ostergaard L."/>
            <person name="Wang B."/>
            <person name="Wells R."/>
        </authorList>
    </citation>
    <scope>NUCLEOTIDE SEQUENCE [LARGE SCALE GENOMIC DNA]</scope>
    <source>
        <strain evidence="1">R-o-18</strain>
        <tissue evidence="1">Leaf</tissue>
    </source>
</reference>
<evidence type="ECO:0000313" key="2">
    <source>
        <dbReference type="Proteomes" id="UP000823674"/>
    </source>
</evidence>
<proteinExistence type="predicted"/>
<keyword evidence="2" id="KW-1185">Reference proteome</keyword>
<dbReference type="EMBL" id="JADBGQ010000006">
    <property type="protein sequence ID" value="KAG5393511.1"/>
    <property type="molecule type" value="Genomic_DNA"/>
</dbReference>